<dbReference type="EMBL" id="LGUT01002569">
    <property type="protein sequence ID" value="KOG86876.1"/>
    <property type="molecule type" value="Genomic_DNA"/>
</dbReference>
<dbReference type="Proteomes" id="UP000037020">
    <property type="component" value="Unassembled WGS sequence"/>
</dbReference>
<dbReference type="Gene3D" id="3.30.530.20">
    <property type="match status" value="1"/>
</dbReference>
<protein>
    <submittedName>
        <fullName evidence="3">ATPase</fullName>
    </submittedName>
</protein>
<accession>A0ABR5J118</accession>
<evidence type="ECO:0000313" key="4">
    <source>
        <dbReference type="Proteomes" id="UP000037020"/>
    </source>
</evidence>
<gene>
    <name evidence="3" type="ORF">ADK38_28575</name>
</gene>
<dbReference type="CDD" id="cd07814">
    <property type="entry name" value="SRPBCC_CalC_Aha1-like"/>
    <property type="match status" value="1"/>
</dbReference>
<evidence type="ECO:0000256" key="1">
    <source>
        <dbReference type="ARBA" id="ARBA00006817"/>
    </source>
</evidence>
<dbReference type="InterPro" id="IPR013538">
    <property type="entry name" value="ASHA1/2-like_C"/>
</dbReference>
<dbReference type="SUPFAM" id="SSF55961">
    <property type="entry name" value="Bet v1-like"/>
    <property type="match status" value="1"/>
</dbReference>
<evidence type="ECO:0000259" key="2">
    <source>
        <dbReference type="Pfam" id="PF08327"/>
    </source>
</evidence>
<dbReference type="Pfam" id="PF08327">
    <property type="entry name" value="AHSA1"/>
    <property type="match status" value="1"/>
</dbReference>
<reference evidence="3 4" key="1">
    <citation type="submission" date="2015-07" db="EMBL/GenBank/DDBJ databases">
        <authorList>
            <person name="Ju K.-S."/>
            <person name="Doroghazi J.R."/>
            <person name="Metcalf W.W."/>
        </authorList>
    </citation>
    <scope>NUCLEOTIDE SEQUENCE [LARGE SCALE GENOMIC DNA]</scope>
    <source>
        <strain evidence="3 4">NRRL B-3589</strain>
    </source>
</reference>
<name>A0ABR5J118_9ACTN</name>
<dbReference type="RefSeq" id="WP_030888884.1">
    <property type="nucleotide sequence ID" value="NZ_JBIRHZ010000016.1"/>
</dbReference>
<feature type="domain" description="Activator of Hsp90 ATPase homologue 1/2-like C-terminal" evidence="2">
    <location>
        <begin position="26"/>
        <end position="151"/>
    </location>
</feature>
<proteinExistence type="inferred from homology"/>
<dbReference type="InterPro" id="IPR023393">
    <property type="entry name" value="START-like_dom_sf"/>
</dbReference>
<keyword evidence="4" id="KW-1185">Reference proteome</keyword>
<sequence length="156" mass="17698">MSNDPIRTPDLTDRPYRLTAERAMEASPETLYRAWTDRLDTWFAAPGSVLMPAVEVNTPFFFETEYRFQSEEPARRHPHYGRFLRLKRPELVELTWVTGAGGTEGAETVVTVELAPHAGGTHLHLTHAGFPHDKARDRTADAWPMVLEQLDRQTAA</sequence>
<comment type="caution">
    <text evidence="3">The sequence shown here is derived from an EMBL/GenBank/DDBJ whole genome shotgun (WGS) entry which is preliminary data.</text>
</comment>
<comment type="similarity">
    <text evidence="1">Belongs to the AHA1 family.</text>
</comment>
<organism evidence="3 4">
    <name type="scientific">Streptomyces varsoviensis</name>
    <dbReference type="NCBI Taxonomy" id="67373"/>
    <lineage>
        <taxon>Bacteria</taxon>
        <taxon>Bacillati</taxon>
        <taxon>Actinomycetota</taxon>
        <taxon>Actinomycetes</taxon>
        <taxon>Kitasatosporales</taxon>
        <taxon>Streptomycetaceae</taxon>
        <taxon>Streptomyces</taxon>
    </lineage>
</organism>
<evidence type="ECO:0000313" key="3">
    <source>
        <dbReference type="EMBL" id="KOG86876.1"/>
    </source>
</evidence>